<dbReference type="Proteomes" id="UP001222275">
    <property type="component" value="Chromosome"/>
</dbReference>
<name>A0ABY8C9L8_9GAMM</name>
<dbReference type="RefSeq" id="WP_275594922.1">
    <property type="nucleotide sequence ID" value="NZ_CP102381.1"/>
</dbReference>
<feature type="signal peptide" evidence="1">
    <location>
        <begin position="1"/>
        <end position="22"/>
    </location>
</feature>
<keyword evidence="4" id="KW-1185">Reference proteome</keyword>
<reference evidence="3 4" key="1">
    <citation type="submission" date="2022-06" db="EMBL/GenBank/DDBJ databases">
        <title>Thiomicrohabdus sp. nov, an obligately chemolithoautotrophic, sulfur-oxidizing bacterium isolated from beach of Guanyin Mountain. Amoy.</title>
        <authorList>
            <person name="Zhu H."/>
        </authorList>
    </citation>
    <scope>NUCLEOTIDE SEQUENCE [LARGE SCALE GENOMIC DNA]</scope>
    <source>
        <strain evidence="3 4">XGS-01</strain>
    </source>
</reference>
<gene>
    <name evidence="3" type="ORF">NR989_00040</name>
</gene>
<sequence length="425" mass="47105">MKFSKRLLVSSIALTTSLSALATEPTDYDIFNQQFIEALEMRESGDVFSSIEMLEKLIDSQPQFKRAQLELAVAYFRATLFSQAKSHAETVLSDPSTPPEVKETIELFLSQLADVEQAEAENRHTFKGSIGLGIGHDTNINASPTDSIININGIEFTLATASVAQEENYGAINLQLNHSYRVPGTFGIGSRPVKMEWNSALGLSRKAYQDTGDYNLDVMTVVTGPNLISSTDWRAGVNLRADHISLGDTQLGLFTGLHANYTLVDKANEYTVTAEVTNQEYNSTENKGREGVRYGLGTEIQHQFSQELLATAGLNYSTTDAKDENKQHTVKSINTGLYYSAWENALIYGQLGYKTVDYDGVEPIYNIGRNDSEVSAIIGATYSINSGYLANWIINGRISRYNNTSDVSIYEYERTDAMLELSKRF</sequence>
<dbReference type="Gene3D" id="1.25.40.10">
    <property type="entry name" value="Tetratricopeptide repeat domain"/>
    <property type="match status" value="1"/>
</dbReference>
<dbReference type="EMBL" id="CP102381">
    <property type="protein sequence ID" value="WEJ62666.1"/>
    <property type="molecule type" value="Genomic_DNA"/>
</dbReference>
<evidence type="ECO:0000256" key="1">
    <source>
        <dbReference type="SAM" id="SignalP"/>
    </source>
</evidence>
<evidence type="ECO:0000313" key="3">
    <source>
        <dbReference type="EMBL" id="WEJ62666.1"/>
    </source>
</evidence>
<organism evidence="3 4">
    <name type="scientific">Thiomicrorhabdus lithotrophica</name>
    <dbReference type="NCBI Taxonomy" id="2949997"/>
    <lineage>
        <taxon>Bacteria</taxon>
        <taxon>Pseudomonadati</taxon>
        <taxon>Pseudomonadota</taxon>
        <taxon>Gammaproteobacteria</taxon>
        <taxon>Thiotrichales</taxon>
        <taxon>Piscirickettsiaceae</taxon>
        <taxon>Thiomicrorhabdus</taxon>
    </lineage>
</organism>
<proteinExistence type="predicted"/>
<dbReference type="InterPro" id="IPR007655">
    <property type="entry name" value="Slam_C"/>
</dbReference>
<feature type="domain" description="Surface lipoprotein assembly modifier C-terminal" evidence="2">
    <location>
        <begin position="261"/>
        <end position="425"/>
    </location>
</feature>
<dbReference type="InterPro" id="IPR011990">
    <property type="entry name" value="TPR-like_helical_dom_sf"/>
</dbReference>
<dbReference type="Pfam" id="PF04575">
    <property type="entry name" value="SlipAM"/>
    <property type="match status" value="1"/>
</dbReference>
<keyword evidence="1" id="KW-0732">Signal</keyword>
<keyword evidence="3" id="KW-0449">Lipoprotein</keyword>
<protein>
    <submittedName>
        <fullName evidence="3">Surface lipoprotein assembly modifier</fullName>
    </submittedName>
</protein>
<evidence type="ECO:0000313" key="4">
    <source>
        <dbReference type="Proteomes" id="UP001222275"/>
    </source>
</evidence>
<accession>A0ABY8C9L8</accession>
<evidence type="ECO:0000259" key="2">
    <source>
        <dbReference type="Pfam" id="PF04575"/>
    </source>
</evidence>
<feature type="chain" id="PRO_5045976378" evidence="1">
    <location>
        <begin position="23"/>
        <end position="425"/>
    </location>
</feature>
<dbReference type="SUPFAM" id="SSF48452">
    <property type="entry name" value="TPR-like"/>
    <property type="match status" value="1"/>
</dbReference>